<dbReference type="FunFam" id="3.40.50.300:FF:000481">
    <property type="entry name" value="Structural maintenance of chromosomes 4"/>
    <property type="match status" value="1"/>
</dbReference>
<dbReference type="FunFam" id="1.20.1060.20:FF:000003">
    <property type="entry name" value="Structural maintenance of chromosomes 4"/>
    <property type="match status" value="1"/>
</dbReference>
<dbReference type="GO" id="GO:0005524">
    <property type="term" value="F:ATP binding"/>
    <property type="evidence" value="ECO:0007669"/>
    <property type="project" value="UniProtKB-KW"/>
</dbReference>
<protein>
    <recommendedName>
        <fullName evidence="12">Structural maintenance of chromosomes protein</fullName>
    </recommendedName>
</protein>
<dbReference type="EMBL" id="JAGYWB010000012">
    <property type="protein sequence ID" value="KAI0501607.1"/>
    <property type="molecule type" value="Genomic_DNA"/>
</dbReference>
<evidence type="ECO:0000256" key="6">
    <source>
        <dbReference type="ARBA" id="ARBA00022840"/>
    </source>
</evidence>
<keyword evidence="7 13" id="KW-0175">Coiled coil</keyword>
<evidence type="ECO:0000256" key="8">
    <source>
        <dbReference type="ARBA" id="ARBA00023067"/>
    </source>
</evidence>
<dbReference type="PIRSF" id="PIRSF005719">
    <property type="entry name" value="SMC"/>
    <property type="match status" value="1"/>
</dbReference>
<dbReference type="SUPFAM" id="SSF52540">
    <property type="entry name" value="P-loop containing nucleoside triphosphate hydrolases"/>
    <property type="match status" value="1"/>
</dbReference>
<evidence type="ECO:0000256" key="13">
    <source>
        <dbReference type="SAM" id="Coils"/>
    </source>
</evidence>
<name>A0A8T3AZN9_DENNO</name>
<comment type="subcellular location">
    <subcellularLocation>
        <location evidence="1 12">Nucleus</location>
    </subcellularLocation>
</comment>
<keyword evidence="6" id="KW-0067">ATP-binding</keyword>
<dbReference type="SMART" id="SM00968">
    <property type="entry name" value="SMC_hinge"/>
    <property type="match status" value="1"/>
</dbReference>
<dbReference type="GO" id="GO:0000796">
    <property type="term" value="C:condensin complex"/>
    <property type="evidence" value="ECO:0007669"/>
    <property type="project" value="TreeGrafter"/>
</dbReference>
<dbReference type="Gene3D" id="3.30.70.1620">
    <property type="match status" value="1"/>
</dbReference>
<dbReference type="InterPro" id="IPR003395">
    <property type="entry name" value="RecF/RecN/SMC_N"/>
</dbReference>
<dbReference type="GO" id="GO:0051301">
    <property type="term" value="P:cell division"/>
    <property type="evidence" value="ECO:0007669"/>
    <property type="project" value="UniProtKB-KW"/>
</dbReference>
<dbReference type="GO" id="GO:0016887">
    <property type="term" value="F:ATP hydrolysis activity"/>
    <property type="evidence" value="ECO:0007669"/>
    <property type="project" value="InterPro"/>
</dbReference>
<keyword evidence="5" id="KW-0498">Mitosis</keyword>
<keyword evidence="16" id="KW-1185">Reference proteome</keyword>
<dbReference type="SMR" id="A0A8T3AZN9"/>
<dbReference type="GO" id="GO:0007076">
    <property type="term" value="P:mitotic chromosome condensation"/>
    <property type="evidence" value="ECO:0007669"/>
    <property type="project" value="TreeGrafter"/>
</dbReference>
<evidence type="ECO:0000313" key="16">
    <source>
        <dbReference type="Proteomes" id="UP000829196"/>
    </source>
</evidence>
<dbReference type="InterPro" id="IPR027417">
    <property type="entry name" value="P-loop_NTPase"/>
</dbReference>
<dbReference type="InterPro" id="IPR024704">
    <property type="entry name" value="SMC"/>
</dbReference>
<proteinExistence type="inferred from homology"/>
<dbReference type="Pfam" id="PF06470">
    <property type="entry name" value="SMC_hinge"/>
    <property type="match status" value="1"/>
</dbReference>
<comment type="caution">
    <text evidence="15">The sequence shown here is derived from an EMBL/GenBank/DDBJ whole genome shotgun (WGS) entry which is preliminary data.</text>
</comment>
<dbReference type="InterPro" id="IPR010935">
    <property type="entry name" value="SMC_hinge"/>
</dbReference>
<feature type="coiled-coil region" evidence="13">
    <location>
        <begin position="794"/>
        <end position="1049"/>
    </location>
</feature>
<dbReference type="PANTHER" id="PTHR18937:SF172">
    <property type="entry name" value="STRUCTURAL MAINTENANCE OF CHROMOSOMES PROTEIN"/>
    <property type="match status" value="1"/>
</dbReference>
<evidence type="ECO:0000313" key="15">
    <source>
        <dbReference type="EMBL" id="KAI0501607.1"/>
    </source>
</evidence>
<feature type="coiled-coil region" evidence="13">
    <location>
        <begin position="718"/>
        <end position="752"/>
    </location>
</feature>
<feature type="coiled-coil region" evidence="13">
    <location>
        <begin position="453"/>
        <end position="536"/>
    </location>
</feature>
<feature type="coiled-coil region" evidence="13">
    <location>
        <begin position="200"/>
        <end position="336"/>
    </location>
</feature>
<dbReference type="AlphaFoldDB" id="A0A8T3AZN9"/>
<evidence type="ECO:0000256" key="10">
    <source>
        <dbReference type="ARBA" id="ARBA00023254"/>
    </source>
</evidence>
<keyword evidence="3" id="KW-0132">Cell division</keyword>
<dbReference type="OrthoDB" id="759496at2759"/>
<dbReference type="Gene3D" id="1.20.1060.20">
    <property type="match status" value="1"/>
</dbReference>
<dbReference type="Proteomes" id="UP000829196">
    <property type="component" value="Unassembled WGS sequence"/>
</dbReference>
<accession>A0A8T3AZN9</accession>
<keyword evidence="4" id="KW-0547">Nucleotide-binding</keyword>
<evidence type="ECO:0000256" key="3">
    <source>
        <dbReference type="ARBA" id="ARBA00022618"/>
    </source>
</evidence>
<evidence type="ECO:0000259" key="14">
    <source>
        <dbReference type="SMART" id="SM00968"/>
    </source>
</evidence>
<evidence type="ECO:0000256" key="4">
    <source>
        <dbReference type="ARBA" id="ARBA00022741"/>
    </source>
</evidence>
<dbReference type="InterPro" id="IPR036277">
    <property type="entry name" value="SMC_hinge_sf"/>
</dbReference>
<feature type="domain" description="SMC hinge" evidence="14">
    <location>
        <begin position="553"/>
        <end position="666"/>
    </location>
</feature>
<evidence type="ECO:0000256" key="11">
    <source>
        <dbReference type="ARBA" id="ARBA00023306"/>
    </source>
</evidence>
<dbReference type="PANTHER" id="PTHR18937">
    <property type="entry name" value="STRUCTURAL MAINTENANCE OF CHROMOSOMES SMC FAMILY MEMBER"/>
    <property type="match status" value="1"/>
</dbReference>
<keyword evidence="11" id="KW-0131">Cell cycle</keyword>
<evidence type="ECO:0000256" key="2">
    <source>
        <dbReference type="ARBA" id="ARBA00006005"/>
    </source>
</evidence>
<evidence type="ECO:0000256" key="7">
    <source>
        <dbReference type="ARBA" id="ARBA00023054"/>
    </source>
</evidence>
<dbReference type="GO" id="GO:0005634">
    <property type="term" value="C:nucleus"/>
    <property type="evidence" value="ECO:0007669"/>
    <property type="project" value="UniProtKB-SubCell"/>
</dbReference>
<dbReference type="Pfam" id="PF02463">
    <property type="entry name" value="SMC_N"/>
    <property type="match status" value="1"/>
</dbReference>
<dbReference type="SUPFAM" id="SSF75553">
    <property type="entry name" value="Smc hinge domain"/>
    <property type="match status" value="1"/>
</dbReference>
<dbReference type="Gene3D" id="3.40.50.300">
    <property type="entry name" value="P-loop containing nucleotide triphosphate hydrolases"/>
    <property type="match status" value="2"/>
</dbReference>
<evidence type="ECO:0000256" key="5">
    <source>
        <dbReference type="ARBA" id="ARBA00022776"/>
    </source>
</evidence>
<gene>
    <name evidence="15" type="ORF">KFK09_016552</name>
</gene>
<evidence type="ECO:0000256" key="1">
    <source>
        <dbReference type="ARBA" id="ARBA00004123"/>
    </source>
</evidence>
<evidence type="ECO:0000256" key="9">
    <source>
        <dbReference type="ARBA" id="ARBA00023242"/>
    </source>
</evidence>
<organism evidence="15 16">
    <name type="scientific">Dendrobium nobile</name>
    <name type="common">Orchid</name>
    <dbReference type="NCBI Taxonomy" id="94219"/>
    <lineage>
        <taxon>Eukaryota</taxon>
        <taxon>Viridiplantae</taxon>
        <taxon>Streptophyta</taxon>
        <taxon>Embryophyta</taxon>
        <taxon>Tracheophyta</taxon>
        <taxon>Spermatophyta</taxon>
        <taxon>Magnoliopsida</taxon>
        <taxon>Liliopsida</taxon>
        <taxon>Asparagales</taxon>
        <taxon>Orchidaceae</taxon>
        <taxon>Epidendroideae</taxon>
        <taxon>Malaxideae</taxon>
        <taxon>Dendrobiinae</taxon>
        <taxon>Dendrobium</taxon>
    </lineage>
</organism>
<comment type="similarity">
    <text evidence="2">Belongs to the SMC family. SMC4 subfamily.</text>
</comment>
<keyword evidence="10" id="KW-0469">Meiosis</keyword>
<dbReference type="FunFam" id="3.40.50.300:FF:000585">
    <property type="entry name" value="Structural maintenance of chromosomes 4"/>
    <property type="match status" value="1"/>
</dbReference>
<reference evidence="15" key="1">
    <citation type="journal article" date="2022" name="Front. Genet.">
        <title>Chromosome-Scale Assembly of the Dendrobium nobile Genome Provides Insights Into the Molecular Mechanism of the Biosynthesis of the Medicinal Active Ingredient of Dendrobium.</title>
        <authorList>
            <person name="Xu Q."/>
            <person name="Niu S.-C."/>
            <person name="Li K.-L."/>
            <person name="Zheng P.-J."/>
            <person name="Zhang X.-J."/>
            <person name="Jia Y."/>
            <person name="Liu Y."/>
            <person name="Niu Y.-X."/>
            <person name="Yu L.-H."/>
            <person name="Chen D.-F."/>
            <person name="Zhang G.-Q."/>
        </authorList>
    </citation>
    <scope>NUCLEOTIDE SEQUENCE</scope>
    <source>
        <tissue evidence="15">Leaf</tissue>
    </source>
</reference>
<keyword evidence="9 12" id="KW-0539">Nucleus</keyword>
<keyword evidence="8" id="KW-0226">DNA condensation</keyword>
<evidence type="ECO:0000256" key="12">
    <source>
        <dbReference type="PIRNR" id="PIRNR005719"/>
    </source>
</evidence>
<dbReference type="GO" id="GO:0051321">
    <property type="term" value="P:meiotic cell cycle"/>
    <property type="evidence" value="ECO:0007669"/>
    <property type="project" value="UniProtKB-KW"/>
</dbReference>
<sequence>MGTCPAAAVESAGASPHRKPRLFITQMVLRNFKSYAGEQWIGPFDKSFSAVVGPNGSGKSNVIDAMLFVFGKRAKQMRLNKVSELIHNSSNHQNVDSAGVSVYFQEIVDQDDGSFDVVEGSNFFITRVAFRDNSSKYYINDRGSNFTEVTKKLKEKGVDLDNNRFLILQGEVEQISLMKPKAQGPHDEGFLEYLEDIIGTNQYVERIESAYKELESLNEKRSAAVQMVKLAEKEKDSLESAKNEAEAYMLKELRLLKYKENATKLAFEDANVHVTELKQNVITVEENLTTEREKIQHDLKILKELESVYNKHLKTQEDLDNEMRICKDEFKKFERKDVKYQEDRNHLKQKIKKSDDKLKKDSSKIDEIKKDSEESSFFIPKLEEEIPKLQQLLQNEEKILEEIIESSKVETEKYFSALNEVRAELEPWESKLIEHKGKLDVAHSETKLLKEKHAADRAAYEEAQQQLRDIKDKLHAKNEYIVELQAKIEENKLEASEARKLEQECIMKQDSLIPLEQAARQKVAEFESTLQSEQSQGSVFKEILRAKKSKEIEGIYGRLGDLGAIDSKYDIAISTACPALDYIVVETTDAAQACVELLRKKNLGIATFMILEKQTGYTQKLQQKVRPPEGVPRLFDLVIVKESRLKLAFFAALGNTVVAKDLDQVSFLFNIYLKQFRRVVTLEGALFEKSGTMSGGGSKPRGGKMGTSIKMSVSGDAIVAAKKEHSELEDQLKILRQMINDAAKRYQACEKTESHLELELAKMDSHATQHSYIEKQLDALKAAAEPKNDDLSRLKELEDIISAEDKEVNKLSRGSNKLKDRDIDKAGSEVNRLKVKIAAGEKMTKKLTKSIEELKKEKENLIDEKEKMEAAFKLIEQKAFEVEENYKKTQALIDKHKDVLNETKAEYNKLKKGLDELRAAEVDNDYKLQDIKKVLKDWEMKVKGFKKRLDDIEKDLRKQLDQMQSDAIDPEKLQEVLTDDSMIDVCDLKRAAEMVALLEAQLKDMNSNLDSISEYRQKALLYNERVEELNAATQERDDLKRHHDGLRKKRLDEFMTGFNIISLKLKEMYQMITLGGDAELELVDSLDPFSEGVVFSVRPPKKSWKNIANLSGGEKTLSSLALVFALHHYKPTPLYVMDEIDAALDFKNVSIVGHYVKDRTKDAQFIIISLRNNMFELADRLVGIYKTDNCTKSITINPKSFADPGEAF</sequence>